<dbReference type="PANTHER" id="PTHR34610">
    <property type="entry name" value="SSL7007 PROTEIN"/>
    <property type="match status" value="1"/>
</dbReference>
<dbReference type="PANTHER" id="PTHR34610:SF4">
    <property type="entry name" value="SLL8027 PROTEIN"/>
    <property type="match status" value="1"/>
</dbReference>
<dbReference type="SUPFAM" id="SSF88723">
    <property type="entry name" value="PIN domain-like"/>
    <property type="match status" value="1"/>
</dbReference>
<sequence length="147" mass="17161">MGKKRKGLIRAVVDTNVFISSTLYEGYASKLLSYWQRGRFIYLISKEVLEEYIRVLSYPRFRLTEEEIKWIIQKELLPYIETVKIKIPVSVIKTDPSDNIFLSAAVEGKVSFIVSGDRHLLALKKYQDVQIIKVREFFGIIEKDGKR</sequence>
<protein>
    <recommendedName>
        <fullName evidence="1">PIN domain-containing protein</fullName>
    </recommendedName>
</protein>
<dbReference type="SMART" id="SM00670">
    <property type="entry name" value="PINc"/>
    <property type="match status" value="1"/>
</dbReference>
<name>X1NQX4_9ZZZZ</name>
<gene>
    <name evidence="2" type="ORF">S06H3_32423</name>
</gene>
<reference evidence="2" key="1">
    <citation type="journal article" date="2014" name="Front. Microbiol.">
        <title>High frequency of phylogenetically diverse reductive dehalogenase-homologous genes in deep subseafloor sedimentary metagenomes.</title>
        <authorList>
            <person name="Kawai M."/>
            <person name="Futagami T."/>
            <person name="Toyoda A."/>
            <person name="Takaki Y."/>
            <person name="Nishi S."/>
            <person name="Hori S."/>
            <person name="Arai W."/>
            <person name="Tsubouchi T."/>
            <person name="Morono Y."/>
            <person name="Uchiyama I."/>
            <person name="Ito T."/>
            <person name="Fujiyama A."/>
            <person name="Inagaki F."/>
            <person name="Takami H."/>
        </authorList>
    </citation>
    <scope>NUCLEOTIDE SEQUENCE</scope>
    <source>
        <strain evidence="2">Expedition CK06-06</strain>
    </source>
</reference>
<dbReference type="NCBIfam" id="TIGR00305">
    <property type="entry name" value="putative toxin-antitoxin system toxin component, PIN family"/>
    <property type="match status" value="1"/>
</dbReference>
<evidence type="ECO:0000313" key="2">
    <source>
        <dbReference type="EMBL" id="GAI29205.1"/>
    </source>
</evidence>
<dbReference type="InterPro" id="IPR002716">
    <property type="entry name" value="PIN_dom"/>
</dbReference>
<feature type="domain" description="PIN" evidence="1">
    <location>
        <begin position="9"/>
        <end position="122"/>
    </location>
</feature>
<dbReference type="InterPro" id="IPR029060">
    <property type="entry name" value="PIN-like_dom_sf"/>
</dbReference>
<evidence type="ECO:0000259" key="1">
    <source>
        <dbReference type="SMART" id="SM00670"/>
    </source>
</evidence>
<comment type="caution">
    <text evidence="2">The sequence shown here is derived from an EMBL/GenBank/DDBJ whole genome shotgun (WGS) entry which is preliminary data.</text>
</comment>
<dbReference type="Pfam" id="PF13470">
    <property type="entry name" value="PIN_3"/>
    <property type="match status" value="1"/>
</dbReference>
<dbReference type="InterPro" id="IPR002850">
    <property type="entry name" value="PIN_toxin-like"/>
</dbReference>
<accession>X1NQX4</accession>
<proteinExistence type="predicted"/>
<dbReference type="AlphaFoldDB" id="X1NQX4"/>
<dbReference type="EMBL" id="BARV01019281">
    <property type="protein sequence ID" value="GAI29205.1"/>
    <property type="molecule type" value="Genomic_DNA"/>
</dbReference>
<organism evidence="2">
    <name type="scientific">marine sediment metagenome</name>
    <dbReference type="NCBI Taxonomy" id="412755"/>
    <lineage>
        <taxon>unclassified sequences</taxon>
        <taxon>metagenomes</taxon>
        <taxon>ecological metagenomes</taxon>
    </lineage>
</organism>